<dbReference type="FunFam" id="3.30.1330.50:FF:000003">
    <property type="entry name" value="2-C-methyl-D-erythritol 2,4-cyclodiphosphate synthase"/>
    <property type="match status" value="1"/>
</dbReference>
<evidence type="ECO:0000256" key="3">
    <source>
        <dbReference type="ARBA" id="ARBA00012579"/>
    </source>
</evidence>
<dbReference type="EC" id="4.6.1.12" evidence="3 7"/>
<feature type="binding site" evidence="7">
    <location>
        <begin position="14"/>
        <end position="16"/>
    </location>
    <ligand>
        <name>4-CDP-2-C-methyl-D-erythritol 2-phosphate</name>
        <dbReference type="ChEBI" id="CHEBI:57919"/>
    </ligand>
</feature>
<dbReference type="GO" id="GO:0016114">
    <property type="term" value="P:terpenoid biosynthetic process"/>
    <property type="evidence" value="ECO:0007669"/>
    <property type="project" value="InterPro"/>
</dbReference>
<comment type="function">
    <text evidence="7">Involved in the biosynthesis of isopentenyl diphosphate (IPP) and dimethylallyl diphosphate (DMAPP), two major building blocks of isoprenoid compounds. Catalyzes the conversion of 4-diphosphocytidyl-2-C-methyl-D-erythritol 2-phosphate (CDP-ME2P) to 2-C-methyl-D-erythritol 2,4-cyclodiphosphate (ME-CPP) with a corresponding release of cytidine 5-monophosphate (CMP).</text>
</comment>
<comment type="catalytic activity">
    <reaction evidence="1 7 8">
        <text>4-CDP-2-C-methyl-D-erythritol 2-phosphate = 2-C-methyl-D-erythritol 2,4-cyclic diphosphate + CMP</text>
        <dbReference type="Rhea" id="RHEA:23864"/>
        <dbReference type="ChEBI" id="CHEBI:57919"/>
        <dbReference type="ChEBI" id="CHEBI:58483"/>
        <dbReference type="ChEBI" id="CHEBI:60377"/>
        <dbReference type="EC" id="4.6.1.12"/>
    </reaction>
</comment>
<dbReference type="HAMAP" id="MF_00107">
    <property type="entry name" value="IspF"/>
    <property type="match status" value="1"/>
</dbReference>
<accession>A0A367ZTV0</accession>
<evidence type="ECO:0000256" key="7">
    <source>
        <dbReference type="HAMAP-Rule" id="MF_00107"/>
    </source>
</evidence>
<dbReference type="AlphaFoldDB" id="A0A367ZTV0"/>
<comment type="similarity">
    <text evidence="7 8">Belongs to the IspF family.</text>
</comment>
<evidence type="ECO:0000256" key="1">
    <source>
        <dbReference type="ARBA" id="ARBA00000200"/>
    </source>
</evidence>
<comment type="caution">
    <text evidence="10">The sequence shown here is derived from an EMBL/GenBank/DDBJ whole genome shotgun (WGS) entry which is preliminary data.</text>
</comment>
<protein>
    <recommendedName>
        <fullName evidence="3 7">2-C-methyl-D-erythritol 2,4-cyclodiphosphate synthase</fullName>
        <shortName evidence="7">MECDP-synthase</shortName>
        <shortName evidence="7">MECPP-synthase</shortName>
        <shortName evidence="7">MECPS</shortName>
        <ecNumber evidence="3 7">4.6.1.12</ecNumber>
    </recommendedName>
</protein>
<dbReference type="Proteomes" id="UP000252355">
    <property type="component" value="Unassembled WGS sequence"/>
</dbReference>
<organism evidence="10 11">
    <name type="scientific">Candidatus Ozemobacter sibiricus</name>
    <dbReference type="NCBI Taxonomy" id="2268124"/>
    <lineage>
        <taxon>Bacteria</taxon>
        <taxon>Candidatus Ozemobacteria</taxon>
        <taxon>Candidatus Ozemobacterales</taxon>
        <taxon>Candidatus Ozemobacteraceae</taxon>
        <taxon>Candidatus Ozemobacter</taxon>
    </lineage>
</organism>
<feature type="binding site" evidence="7">
    <location>
        <begin position="62"/>
        <end position="64"/>
    </location>
    <ligand>
        <name>4-CDP-2-C-methyl-D-erythritol 2-phosphate</name>
        <dbReference type="ChEBI" id="CHEBI:57919"/>
    </ligand>
</feature>
<feature type="domain" description="2-C-methyl-D-erythritol 2,4-cyclodiphosphate synthase" evidence="9">
    <location>
        <begin position="7"/>
        <end position="160"/>
    </location>
</feature>
<feature type="site" description="Transition state stabilizer" evidence="7">
    <location>
        <position position="139"/>
    </location>
</feature>
<dbReference type="PANTHER" id="PTHR43181">
    <property type="entry name" value="2-C-METHYL-D-ERYTHRITOL 2,4-CYCLODIPHOSPHATE SYNTHASE, CHLOROPLASTIC"/>
    <property type="match status" value="1"/>
</dbReference>
<dbReference type="EMBL" id="QOQW01000001">
    <property type="protein sequence ID" value="RCK81573.1"/>
    <property type="molecule type" value="Genomic_DNA"/>
</dbReference>
<dbReference type="GO" id="GO:0008685">
    <property type="term" value="F:2-C-methyl-D-erythritol 2,4-cyclodiphosphate synthase activity"/>
    <property type="evidence" value="ECO:0007669"/>
    <property type="project" value="UniProtKB-UniRule"/>
</dbReference>
<comment type="cofactor">
    <cofactor evidence="7">
        <name>a divalent metal cation</name>
        <dbReference type="ChEBI" id="CHEBI:60240"/>
    </cofactor>
    <text evidence="7">Binds 1 divalent metal cation per subunit.</text>
</comment>
<evidence type="ECO:0000259" key="9">
    <source>
        <dbReference type="Pfam" id="PF02542"/>
    </source>
</evidence>
<evidence type="ECO:0000256" key="4">
    <source>
        <dbReference type="ARBA" id="ARBA00022723"/>
    </source>
</evidence>
<dbReference type="GO" id="GO:0019288">
    <property type="term" value="P:isopentenyl diphosphate biosynthetic process, methylerythritol 4-phosphate pathway"/>
    <property type="evidence" value="ECO:0007669"/>
    <property type="project" value="UniProtKB-UniRule"/>
</dbReference>
<name>A0A367ZTV0_9BACT</name>
<comment type="pathway">
    <text evidence="2 7">Isoprenoid biosynthesis; isopentenyl diphosphate biosynthesis via DXP pathway; isopentenyl diphosphate from 1-deoxy-D-xylulose 5-phosphate: step 4/6.</text>
</comment>
<dbReference type="InterPro" id="IPR020555">
    <property type="entry name" value="MECDP_synthase_CS"/>
</dbReference>
<dbReference type="GO" id="GO:0046872">
    <property type="term" value="F:metal ion binding"/>
    <property type="evidence" value="ECO:0007669"/>
    <property type="project" value="UniProtKB-KW"/>
</dbReference>
<evidence type="ECO:0000256" key="5">
    <source>
        <dbReference type="ARBA" id="ARBA00023229"/>
    </source>
</evidence>
<dbReference type="CDD" id="cd00554">
    <property type="entry name" value="MECDP_synthase"/>
    <property type="match status" value="1"/>
</dbReference>
<comment type="subunit">
    <text evidence="7">Homotrimer.</text>
</comment>
<feature type="binding site" evidence="7">
    <location>
        <position position="48"/>
    </location>
    <ligand>
        <name>a divalent metal cation</name>
        <dbReference type="ChEBI" id="CHEBI:60240"/>
    </ligand>
</feature>
<dbReference type="Pfam" id="PF02542">
    <property type="entry name" value="YgbB"/>
    <property type="match status" value="1"/>
</dbReference>
<keyword evidence="5 7" id="KW-0414">Isoprene biosynthesis</keyword>
<feature type="binding site" evidence="7">
    <location>
        <position position="16"/>
    </location>
    <ligand>
        <name>a divalent metal cation</name>
        <dbReference type="ChEBI" id="CHEBI:60240"/>
    </ligand>
</feature>
<sequence>MTRELALRIGQGQDIHAFAPGRPLWLGGVEIPHDQGLAGHSDADALVHAVMDALLGALALGDIGMHFPDTDPAYRGISSMTLLAQVRRLIESRGYRVVNLDTMICCERPRIGPYREAIRSSLAAALGVDAGAVSVKAGTREKFDAVGRGEALECHAIVLLAASAGLDSGSGASSPGLPST</sequence>
<evidence type="ECO:0000256" key="6">
    <source>
        <dbReference type="ARBA" id="ARBA00023239"/>
    </source>
</evidence>
<dbReference type="UniPathway" id="UPA00056">
    <property type="reaction ID" value="UER00095"/>
</dbReference>
<keyword evidence="6 7" id="KW-0456">Lyase</keyword>
<dbReference type="InterPro" id="IPR003526">
    <property type="entry name" value="MECDP_synthase"/>
</dbReference>
<comment type="caution">
    <text evidence="7">Lacks conserved residue(s) required for the propagation of feature annotation.</text>
</comment>
<keyword evidence="4 7" id="KW-0479">Metal-binding</keyword>
<dbReference type="NCBIfam" id="TIGR00151">
    <property type="entry name" value="ispF"/>
    <property type="match status" value="1"/>
</dbReference>
<dbReference type="PANTHER" id="PTHR43181:SF1">
    <property type="entry name" value="2-C-METHYL-D-ERYTHRITOL 2,4-CYCLODIPHOSPHATE SYNTHASE, CHLOROPLASTIC"/>
    <property type="match status" value="1"/>
</dbReference>
<gene>
    <name evidence="7" type="primary">ispF</name>
    <name evidence="10" type="ORF">OZSIB_0707</name>
</gene>
<evidence type="ECO:0000256" key="8">
    <source>
        <dbReference type="RuleBase" id="RU004395"/>
    </source>
</evidence>
<proteinExistence type="inferred from homology"/>
<dbReference type="PROSITE" id="PS01350">
    <property type="entry name" value="ISPF"/>
    <property type="match status" value="1"/>
</dbReference>
<evidence type="ECO:0000313" key="10">
    <source>
        <dbReference type="EMBL" id="RCK81573.1"/>
    </source>
</evidence>
<feature type="binding site" evidence="7">
    <location>
        <position position="148"/>
    </location>
    <ligand>
        <name>4-CDP-2-C-methyl-D-erythritol 2-phosphate</name>
        <dbReference type="ChEBI" id="CHEBI:57919"/>
    </ligand>
</feature>
<feature type="site" description="Transition state stabilizer" evidence="7">
    <location>
        <position position="40"/>
    </location>
</feature>
<evidence type="ECO:0000313" key="11">
    <source>
        <dbReference type="Proteomes" id="UP000252355"/>
    </source>
</evidence>
<dbReference type="InterPro" id="IPR036571">
    <property type="entry name" value="MECDP_synthase_sf"/>
</dbReference>
<feature type="binding site" evidence="7">
    <location>
        <begin position="67"/>
        <end position="71"/>
    </location>
    <ligand>
        <name>4-CDP-2-C-methyl-D-erythritol 2-phosphate</name>
        <dbReference type="ChEBI" id="CHEBI:57919"/>
    </ligand>
</feature>
<dbReference type="Gene3D" id="3.30.1330.50">
    <property type="entry name" value="2-C-methyl-D-erythritol 2,4-cyclodiphosphate synthase"/>
    <property type="match status" value="1"/>
</dbReference>
<dbReference type="SUPFAM" id="SSF69765">
    <property type="entry name" value="IpsF-like"/>
    <property type="match status" value="1"/>
</dbReference>
<feature type="binding site" evidence="7">
    <location>
        <begin position="40"/>
        <end position="41"/>
    </location>
    <ligand>
        <name>4-CDP-2-C-methyl-D-erythritol 2-phosphate</name>
        <dbReference type="ChEBI" id="CHEBI:57919"/>
    </ligand>
</feature>
<reference evidence="10 11" key="1">
    <citation type="submission" date="2018-05" db="EMBL/GenBank/DDBJ databases">
        <title>A metagenomic window into the 2 km-deep terrestrial subsurface aquifer revealed taxonomically and functionally diverse microbial community comprising novel uncultured bacterial lineages.</title>
        <authorList>
            <person name="Kadnikov V.V."/>
            <person name="Mardanov A.V."/>
            <person name="Beletsky A.V."/>
            <person name="Banks D."/>
            <person name="Pimenov N.V."/>
            <person name="Frank Y.A."/>
            <person name="Karnachuk O.V."/>
            <person name="Ravin N.V."/>
        </authorList>
    </citation>
    <scope>NUCLEOTIDE SEQUENCE [LARGE SCALE GENOMIC DNA]</scope>
    <source>
        <strain evidence="10">BY5</strain>
    </source>
</reference>
<evidence type="ECO:0000256" key="2">
    <source>
        <dbReference type="ARBA" id="ARBA00004709"/>
    </source>
</evidence>
<feature type="binding site" evidence="7">
    <location>
        <position position="14"/>
    </location>
    <ligand>
        <name>a divalent metal cation</name>
        <dbReference type="ChEBI" id="CHEBI:60240"/>
    </ligand>
</feature>